<dbReference type="AlphaFoldDB" id="A0A4U6VZD6"/>
<protein>
    <submittedName>
        <fullName evidence="1">Uncharacterized protein</fullName>
    </submittedName>
</protein>
<name>A0A4U6VZD6_SETVI</name>
<evidence type="ECO:0000313" key="2">
    <source>
        <dbReference type="Proteomes" id="UP000298652"/>
    </source>
</evidence>
<dbReference type="Proteomes" id="UP000298652">
    <property type="component" value="Chromosome 2"/>
</dbReference>
<dbReference type="EMBL" id="CM016553">
    <property type="protein sequence ID" value="TKW34504.1"/>
    <property type="molecule type" value="Genomic_DNA"/>
</dbReference>
<proteinExistence type="predicted"/>
<evidence type="ECO:0000313" key="1">
    <source>
        <dbReference type="EMBL" id="TKW34504.1"/>
    </source>
</evidence>
<keyword evidence="2" id="KW-1185">Reference proteome</keyword>
<reference evidence="1" key="1">
    <citation type="submission" date="2019-03" db="EMBL/GenBank/DDBJ databases">
        <title>WGS assembly of Setaria viridis.</title>
        <authorList>
            <person name="Huang P."/>
            <person name="Jenkins J."/>
            <person name="Grimwood J."/>
            <person name="Barry K."/>
            <person name="Healey A."/>
            <person name="Mamidi S."/>
            <person name="Sreedasyam A."/>
            <person name="Shu S."/>
            <person name="Feldman M."/>
            <person name="Wu J."/>
            <person name="Yu Y."/>
            <person name="Chen C."/>
            <person name="Johnson J."/>
            <person name="Rokhsar D."/>
            <person name="Baxter I."/>
            <person name="Schmutz J."/>
            <person name="Brutnell T."/>
            <person name="Kellogg E."/>
        </authorList>
    </citation>
    <scope>NUCLEOTIDE SEQUENCE [LARGE SCALE GENOMIC DNA]</scope>
</reference>
<accession>A0A4U6VZD6</accession>
<gene>
    <name evidence="1" type="ORF">SEVIR_2G311300v2</name>
</gene>
<dbReference type="Gramene" id="TKW34504">
    <property type="protein sequence ID" value="TKW34504"/>
    <property type="gene ID" value="SEVIR_2G311300v2"/>
</dbReference>
<organism evidence="1 2">
    <name type="scientific">Setaria viridis</name>
    <name type="common">Green bristlegrass</name>
    <name type="synonym">Setaria italica subsp. viridis</name>
    <dbReference type="NCBI Taxonomy" id="4556"/>
    <lineage>
        <taxon>Eukaryota</taxon>
        <taxon>Viridiplantae</taxon>
        <taxon>Streptophyta</taxon>
        <taxon>Embryophyta</taxon>
        <taxon>Tracheophyta</taxon>
        <taxon>Spermatophyta</taxon>
        <taxon>Magnoliopsida</taxon>
        <taxon>Liliopsida</taxon>
        <taxon>Poales</taxon>
        <taxon>Poaceae</taxon>
        <taxon>PACMAD clade</taxon>
        <taxon>Panicoideae</taxon>
        <taxon>Panicodae</taxon>
        <taxon>Paniceae</taxon>
        <taxon>Cenchrinae</taxon>
        <taxon>Setaria</taxon>
    </lineage>
</organism>
<sequence>MSDDVAIGVVLSLEASSLETHLDLLHSWFISHGRPQPVATISPCGKLDGWCRGHVEAIAVMVVARGCRSWLLAADHIGWHCLATVSAAWDCVGGRRFRQRHCGTNRLSGSRRVAQLGWTTWCGTSSEDGASDFSSLLT</sequence>